<sequence>MKKFSIFICENLYNIINTIARPTAKLTLNIADNKIKAKRIIIPKVVSNKLAKRVGTANIISQRTINKVIKPTTKFKFFFEKRLPNEKFII</sequence>
<proteinExistence type="predicted"/>
<protein>
    <submittedName>
        <fullName evidence="1">Uncharacterized protein</fullName>
    </submittedName>
</protein>
<accession>A0A6C0KRB6</accession>
<evidence type="ECO:0000313" key="1">
    <source>
        <dbReference type="EMBL" id="QHU19257.1"/>
    </source>
</evidence>
<dbReference type="AlphaFoldDB" id="A0A6C0KRB6"/>
<name>A0A6C0KRB6_9ZZZZ</name>
<reference evidence="1" key="1">
    <citation type="journal article" date="2020" name="Nature">
        <title>Giant virus diversity and host interactions through global metagenomics.</title>
        <authorList>
            <person name="Schulz F."/>
            <person name="Roux S."/>
            <person name="Paez-Espino D."/>
            <person name="Jungbluth S."/>
            <person name="Walsh D.A."/>
            <person name="Denef V.J."/>
            <person name="McMahon K.D."/>
            <person name="Konstantinidis K.T."/>
            <person name="Eloe-Fadrosh E.A."/>
            <person name="Kyrpides N.C."/>
            <person name="Woyke T."/>
        </authorList>
    </citation>
    <scope>NUCLEOTIDE SEQUENCE</scope>
    <source>
        <strain evidence="1">GVMAG-S-3300013014-104</strain>
    </source>
</reference>
<dbReference type="EMBL" id="MN740946">
    <property type="protein sequence ID" value="QHU19257.1"/>
    <property type="molecule type" value="Genomic_DNA"/>
</dbReference>
<organism evidence="1">
    <name type="scientific">viral metagenome</name>
    <dbReference type="NCBI Taxonomy" id="1070528"/>
    <lineage>
        <taxon>unclassified sequences</taxon>
        <taxon>metagenomes</taxon>
        <taxon>organismal metagenomes</taxon>
    </lineage>
</organism>